<dbReference type="InterPro" id="IPR010345">
    <property type="entry name" value="IL-17_fam"/>
</dbReference>
<dbReference type="Gene3D" id="2.10.90.10">
    <property type="entry name" value="Cystine-knot cytokines"/>
    <property type="match status" value="1"/>
</dbReference>
<dbReference type="InterPro" id="IPR020440">
    <property type="entry name" value="IL-17_chr"/>
</dbReference>
<accession>A0A974CWY8</accession>
<dbReference type="OMA" id="TCHILKS"/>
<evidence type="ECO:0000313" key="7">
    <source>
        <dbReference type="EMBL" id="OCT81398.1"/>
    </source>
</evidence>
<dbReference type="PRINTS" id="PR01932">
    <property type="entry name" value="INTRLEUKIN17"/>
</dbReference>
<evidence type="ECO:0000256" key="4">
    <source>
        <dbReference type="ARBA" id="ARBA00022525"/>
    </source>
</evidence>
<keyword evidence="4" id="KW-0964">Secreted</keyword>
<evidence type="ECO:0000256" key="5">
    <source>
        <dbReference type="ARBA" id="ARBA00022729"/>
    </source>
</evidence>
<evidence type="ECO:0008006" key="9">
    <source>
        <dbReference type="Google" id="ProtNLM"/>
    </source>
</evidence>
<dbReference type="GO" id="GO:0005615">
    <property type="term" value="C:extracellular space"/>
    <property type="evidence" value="ECO:0007669"/>
    <property type="project" value="UniProtKB-KW"/>
</dbReference>
<dbReference type="EMBL" id="CM004474">
    <property type="protein sequence ID" value="OCT81398.1"/>
    <property type="molecule type" value="Genomic_DNA"/>
</dbReference>
<proteinExistence type="inferred from homology"/>
<dbReference type="Pfam" id="PF06083">
    <property type="entry name" value="IL17"/>
    <property type="match status" value="1"/>
</dbReference>
<dbReference type="GO" id="GO:0005125">
    <property type="term" value="F:cytokine activity"/>
    <property type="evidence" value="ECO:0007669"/>
    <property type="project" value="UniProtKB-KW"/>
</dbReference>
<dbReference type="InterPro" id="IPR029034">
    <property type="entry name" value="Cystine-knot_cytokine"/>
</dbReference>
<reference evidence="8" key="1">
    <citation type="journal article" date="2016" name="Nature">
        <title>Genome evolution in the allotetraploid frog Xenopus laevis.</title>
        <authorList>
            <person name="Session A.M."/>
            <person name="Uno Y."/>
            <person name="Kwon T."/>
            <person name="Chapman J.A."/>
            <person name="Toyoda A."/>
            <person name="Takahashi S."/>
            <person name="Fukui A."/>
            <person name="Hikosaka A."/>
            <person name="Suzuki A."/>
            <person name="Kondo M."/>
            <person name="van Heeringen S.J."/>
            <person name="Quigley I."/>
            <person name="Heinz S."/>
            <person name="Ogino H."/>
            <person name="Ochi H."/>
            <person name="Hellsten U."/>
            <person name="Lyons J.B."/>
            <person name="Simakov O."/>
            <person name="Putnam N."/>
            <person name="Stites J."/>
            <person name="Kuroki Y."/>
            <person name="Tanaka T."/>
            <person name="Michiue T."/>
            <person name="Watanabe M."/>
            <person name="Bogdanovic O."/>
            <person name="Lister R."/>
            <person name="Georgiou G."/>
            <person name="Paranjpe S.S."/>
            <person name="van Kruijsbergen I."/>
            <person name="Shu S."/>
            <person name="Carlson J."/>
            <person name="Kinoshita T."/>
            <person name="Ohta Y."/>
            <person name="Mawaribuchi S."/>
            <person name="Jenkins J."/>
            <person name="Grimwood J."/>
            <person name="Schmutz J."/>
            <person name="Mitros T."/>
            <person name="Mozaffari S.V."/>
            <person name="Suzuki Y."/>
            <person name="Haramoto Y."/>
            <person name="Yamamoto T.S."/>
            <person name="Takagi C."/>
            <person name="Heald R."/>
            <person name="Miller K."/>
            <person name="Haudenschild C."/>
            <person name="Kitzman J."/>
            <person name="Nakayama T."/>
            <person name="Izutsu Y."/>
            <person name="Robert J."/>
            <person name="Fortriede J."/>
            <person name="Burns K."/>
            <person name="Lotay V."/>
            <person name="Karimi K."/>
            <person name="Yasuoka Y."/>
            <person name="Dichmann D.S."/>
            <person name="Flajnik M.F."/>
            <person name="Houston D.W."/>
            <person name="Shendure J."/>
            <person name="DuPasquier L."/>
            <person name="Vize P.D."/>
            <person name="Zorn A.M."/>
            <person name="Ito M."/>
            <person name="Marcotte E.M."/>
            <person name="Wallingford J.B."/>
            <person name="Ito Y."/>
            <person name="Asashima M."/>
            <person name="Ueno N."/>
            <person name="Matsuda Y."/>
            <person name="Veenstra G.J."/>
            <person name="Fujiyama A."/>
            <person name="Harland R.M."/>
            <person name="Taira M."/>
            <person name="Rokhsar D.S."/>
        </authorList>
    </citation>
    <scope>NUCLEOTIDE SEQUENCE [LARGE SCALE GENOMIC DNA]</scope>
    <source>
        <strain evidence="8">J</strain>
    </source>
</reference>
<keyword evidence="3" id="KW-0202">Cytokine</keyword>
<keyword evidence="6" id="KW-0472">Membrane</keyword>
<dbReference type="AlphaFoldDB" id="A0A974CWY8"/>
<comment type="similarity">
    <text evidence="2">Belongs to the IL-17 family.</text>
</comment>
<organism evidence="7 8">
    <name type="scientific">Xenopus laevis</name>
    <name type="common">African clawed frog</name>
    <dbReference type="NCBI Taxonomy" id="8355"/>
    <lineage>
        <taxon>Eukaryota</taxon>
        <taxon>Metazoa</taxon>
        <taxon>Chordata</taxon>
        <taxon>Craniata</taxon>
        <taxon>Vertebrata</taxon>
        <taxon>Euteleostomi</taxon>
        <taxon>Amphibia</taxon>
        <taxon>Batrachia</taxon>
        <taxon>Anura</taxon>
        <taxon>Pipoidea</taxon>
        <taxon>Pipidae</taxon>
        <taxon>Xenopodinae</taxon>
        <taxon>Xenopus</taxon>
        <taxon>Xenopus</taxon>
    </lineage>
</organism>
<feature type="transmembrane region" description="Helical" evidence="6">
    <location>
        <begin position="31"/>
        <end position="51"/>
    </location>
</feature>
<keyword evidence="6" id="KW-1133">Transmembrane helix</keyword>
<evidence type="ECO:0000256" key="1">
    <source>
        <dbReference type="ARBA" id="ARBA00004613"/>
    </source>
</evidence>
<dbReference type="Proteomes" id="UP000694892">
    <property type="component" value="Chromosome 5L"/>
</dbReference>
<evidence type="ECO:0000256" key="3">
    <source>
        <dbReference type="ARBA" id="ARBA00022514"/>
    </source>
</evidence>
<keyword evidence="6" id="KW-0812">Transmembrane</keyword>
<gene>
    <name evidence="7" type="ORF">XELAEV_18028218mg</name>
</gene>
<sequence length="191" mass="21448">MPVAWVQVRTLTGTCHILKSIGTLSDATMEALVMGHVTLLLFALGVIVVSLHGVKAQQRHNDCLPNRDGTFPKVVRVRLNIKKRPHSLGKDFSNRSLSPWDYSKDVDDHRFPSMIHEAKCRHTQCLDARGNLDPSINSVPIRQEILVLRKMKGCNSTFRLEKKMVTVGCTCVWPIVHHLQKDLLPPASSLD</sequence>
<dbReference type="GO" id="GO:0006954">
    <property type="term" value="P:inflammatory response"/>
    <property type="evidence" value="ECO:0007669"/>
    <property type="project" value="InterPro"/>
</dbReference>
<comment type="subcellular location">
    <subcellularLocation>
        <location evidence="1">Secreted</location>
    </subcellularLocation>
</comment>
<evidence type="ECO:0000313" key="8">
    <source>
        <dbReference type="Proteomes" id="UP000694892"/>
    </source>
</evidence>
<evidence type="ECO:0000256" key="6">
    <source>
        <dbReference type="SAM" id="Phobius"/>
    </source>
</evidence>
<dbReference type="SUPFAM" id="SSF57501">
    <property type="entry name" value="Cystine-knot cytokines"/>
    <property type="match status" value="1"/>
</dbReference>
<name>A0A974CWY8_XENLA</name>
<keyword evidence="5" id="KW-0732">Signal</keyword>
<protein>
    <recommendedName>
        <fullName evidence="9">Interleukin-17F</fullName>
    </recommendedName>
</protein>
<evidence type="ECO:0000256" key="2">
    <source>
        <dbReference type="ARBA" id="ARBA00007236"/>
    </source>
</evidence>